<name>A0AA86RMT8_9EUKA</name>
<accession>A0AA86RMT8</accession>
<reference evidence="3" key="1">
    <citation type="submission" date="2023-06" db="EMBL/GenBank/DDBJ databases">
        <authorList>
            <person name="Kurt Z."/>
        </authorList>
    </citation>
    <scope>NUCLEOTIDE SEQUENCE</scope>
</reference>
<dbReference type="PANTHER" id="PTHR46824">
    <property type="entry name" value="CALCIUM-BINDING PROTEIN CML48-RELATED"/>
    <property type="match status" value="1"/>
</dbReference>
<dbReference type="SUPFAM" id="SSF47473">
    <property type="entry name" value="EF-hand"/>
    <property type="match status" value="1"/>
</dbReference>
<evidence type="ECO:0000313" key="5">
    <source>
        <dbReference type="Proteomes" id="UP001642409"/>
    </source>
</evidence>
<evidence type="ECO:0000313" key="3">
    <source>
        <dbReference type="EMBL" id="CAI9974777.1"/>
    </source>
</evidence>
<dbReference type="Proteomes" id="UP001642409">
    <property type="component" value="Unassembled WGS sequence"/>
</dbReference>
<keyword evidence="1" id="KW-0106">Calcium</keyword>
<evidence type="ECO:0000256" key="1">
    <source>
        <dbReference type="ARBA" id="ARBA00022837"/>
    </source>
</evidence>
<dbReference type="AlphaFoldDB" id="A0AA86RMT8"/>
<dbReference type="PROSITE" id="PS00018">
    <property type="entry name" value="EF_HAND_1"/>
    <property type="match status" value="1"/>
</dbReference>
<evidence type="ECO:0000259" key="2">
    <source>
        <dbReference type="PROSITE" id="PS50222"/>
    </source>
</evidence>
<dbReference type="EMBL" id="CAXDID020000143">
    <property type="protein sequence ID" value="CAL6039601.1"/>
    <property type="molecule type" value="Genomic_DNA"/>
</dbReference>
<evidence type="ECO:0000313" key="4">
    <source>
        <dbReference type="EMBL" id="CAL6039601.1"/>
    </source>
</evidence>
<dbReference type="PROSITE" id="PS50222">
    <property type="entry name" value="EF_HAND_2"/>
    <property type="match status" value="1"/>
</dbReference>
<reference evidence="4 5" key="2">
    <citation type="submission" date="2024-07" db="EMBL/GenBank/DDBJ databases">
        <authorList>
            <person name="Akdeniz Z."/>
        </authorList>
    </citation>
    <scope>NUCLEOTIDE SEQUENCE [LARGE SCALE GENOMIC DNA]</scope>
</reference>
<feature type="domain" description="EF-hand" evidence="2">
    <location>
        <begin position="77"/>
        <end position="112"/>
    </location>
</feature>
<comment type="caution">
    <text evidence="3">The sequence shown here is derived from an EMBL/GenBank/DDBJ whole genome shotgun (WGS) entry which is preliminary data.</text>
</comment>
<keyword evidence="5" id="KW-1185">Reference proteome</keyword>
<dbReference type="EMBL" id="CATOUU010001155">
    <property type="protein sequence ID" value="CAI9974777.1"/>
    <property type="molecule type" value="Genomic_DNA"/>
</dbReference>
<sequence>MFNMGFNQKPGYGMSQMGMQMQNTPQNMSVEMNMSNMMNDMVGMTNNMMGEMAAINNTMMGGMMGMAGAMMGGMMSAVDPQAVARFNALDSDHSGTISVQEIQKAYQKFNFSAQSAKLLLKAISDEAYIDMETFPVFDQYLMSFYNVFMKFSMGQTSIQATQVQQAVRMLNFQVKQPILMALIQKYDTDHRGVEFGEFLSICSYLLIVDKLMEKFDSRDSGKITLDKNDLQALGLWFL</sequence>
<protein>
    <submittedName>
        <fullName evidence="3">Programmed cell death protein-like protein</fullName>
    </submittedName>
    <submittedName>
        <fullName evidence="4">Programmed_cell death protein-like protein</fullName>
    </submittedName>
</protein>
<dbReference type="InterPro" id="IPR044590">
    <property type="entry name" value="CML48/49/50"/>
</dbReference>
<dbReference type="InterPro" id="IPR011992">
    <property type="entry name" value="EF-hand-dom_pair"/>
</dbReference>
<dbReference type="Gene3D" id="1.10.238.10">
    <property type="entry name" value="EF-hand"/>
    <property type="match status" value="2"/>
</dbReference>
<dbReference type="InterPro" id="IPR002048">
    <property type="entry name" value="EF_hand_dom"/>
</dbReference>
<dbReference type="InterPro" id="IPR018247">
    <property type="entry name" value="EF_Hand_1_Ca_BS"/>
</dbReference>
<dbReference type="GO" id="GO:0005509">
    <property type="term" value="F:calcium ion binding"/>
    <property type="evidence" value="ECO:0007669"/>
    <property type="project" value="InterPro"/>
</dbReference>
<dbReference type="PANTHER" id="PTHR46824:SF1">
    <property type="entry name" value="CALCIUM-BINDING PROTEIN CML49-RELATED"/>
    <property type="match status" value="1"/>
</dbReference>
<gene>
    <name evidence="4" type="ORF">HINF_LOCUS37931</name>
    <name evidence="3" type="ORF">HINF_LOCUS62422</name>
</gene>
<organism evidence="3">
    <name type="scientific">Hexamita inflata</name>
    <dbReference type="NCBI Taxonomy" id="28002"/>
    <lineage>
        <taxon>Eukaryota</taxon>
        <taxon>Metamonada</taxon>
        <taxon>Diplomonadida</taxon>
        <taxon>Hexamitidae</taxon>
        <taxon>Hexamitinae</taxon>
        <taxon>Hexamita</taxon>
    </lineage>
</organism>
<proteinExistence type="predicted"/>